<name>A0A425B283_NEIME</name>
<protein>
    <submittedName>
        <fullName evidence="2">Uncharacterized protein</fullName>
    </submittedName>
</protein>
<comment type="caution">
    <text evidence="2">The sequence shown here is derived from an EMBL/GenBank/DDBJ whole genome shotgun (WGS) entry which is preliminary data.</text>
</comment>
<accession>A0A425B283</accession>
<proteinExistence type="predicted"/>
<keyword evidence="1" id="KW-0472">Membrane</keyword>
<reference evidence="2 3" key="1">
    <citation type="submission" date="2017-09" db="EMBL/GenBank/DDBJ databases">
        <title>Phenotypic and genotypic characterization of Colombian isolates of Neisseria meningitidis recovered from invasive disease.</title>
        <authorList>
            <person name="Duarte C."/>
            <person name="Gabastou J.M."/>
            <person name="Moreno J."/>
        </authorList>
    </citation>
    <scope>NUCLEOTIDE SEQUENCE [LARGE SCALE GENOMIC DNA]</scope>
    <source>
        <strain evidence="2 3">INS-Nm1012</strain>
    </source>
</reference>
<evidence type="ECO:0000313" key="2">
    <source>
        <dbReference type="EMBL" id="RQK78015.1"/>
    </source>
</evidence>
<dbReference type="EMBL" id="NWZY01000018">
    <property type="protein sequence ID" value="RQK78015.1"/>
    <property type="molecule type" value="Genomic_DNA"/>
</dbReference>
<feature type="transmembrane region" description="Helical" evidence="1">
    <location>
        <begin position="12"/>
        <end position="31"/>
    </location>
</feature>
<evidence type="ECO:0000256" key="1">
    <source>
        <dbReference type="SAM" id="Phobius"/>
    </source>
</evidence>
<dbReference type="AlphaFoldDB" id="A0A425B283"/>
<dbReference type="Proteomes" id="UP000283666">
    <property type="component" value="Unassembled WGS sequence"/>
</dbReference>
<evidence type="ECO:0000313" key="3">
    <source>
        <dbReference type="Proteomes" id="UP000283666"/>
    </source>
</evidence>
<keyword evidence="1" id="KW-1133">Transmembrane helix</keyword>
<keyword evidence="1" id="KW-0812">Transmembrane</keyword>
<organism evidence="2 3">
    <name type="scientific">Neisseria meningitidis</name>
    <dbReference type="NCBI Taxonomy" id="487"/>
    <lineage>
        <taxon>Bacteria</taxon>
        <taxon>Pseudomonadati</taxon>
        <taxon>Pseudomonadota</taxon>
        <taxon>Betaproteobacteria</taxon>
        <taxon>Neisseriales</taxon>
        <taxon>Neisseriaceae</taxon>
        <taxon>Neisseria</taxon>
    </lineage>
</organism>
<sequence length="66" mass="7835">MFFHKRYTHRQTPAVFIFSYAYFLIIVFLSFNFNTQTNLYTRFSHLWTASVCIADIAVFLSDKNAV</sequence>
<gene>
    <name evidence="2" type="ORF">COH52_07315</name>
</gene>